<sequence>MAVTLEQISKWMDLEEFKHDLSDERIVSMSSDEDSKLAHILRAPENGEMFKWTVQLLDDNSDMIDIKEHKYAGKVISHMLYLNYTTKFGTWEFDPSDGDMRLCVEIPLEDALMTQKQFKRIYGYMRRDAHNGATEILHILNNGEIPKTEEPDAAAMIAKLEAMLATLKDGSSDDSDDVI</sequence>
<reference evidence="1" key="2">
    <citation type="submission" date="2021-04" db="EMBL/GenBank/DDBJ databases">
        <title>Isolation and characterization of a novel species of the genus Sulfurimonas.</title>
        <authorList>
            <person name="Fukui M."/>
        </authorList>
    </citation>
    <scope>NUCLEOTIDE SEQUENCE</scope>
    <source>
        <strain evidence="1">H1576</strain>
    </source>
</reference>
<name>A0A975B0X6_9BACT</name>
<organism evidence="1 2">
    <name type="scientific">Sulfurimonas aquatica</name>
    <dbReference type="NCBI Taxonomy" id="2672570"/>
    <lineage>
        <taxon>Bacteria</taxon>
        <taxon>Pseudomonadati</taxon>
        <taxon>Campylobacterota</taxon>
        <taxon>Epsilonproteobacteria</taxon>
        <taxon>Campylobacterales</taxon>
        <taxon>Sulfurimonadaceae</taxon>
        <taxon>Sulfurimonas</taxon>
    </lineage>
</organism>
<dbReference type="KEGG" id="saqt:GJV85_08755"/>
<dbReference type="AlphaFoldDB" id="A0A975B0X6"/>
<accession>A0A975B0X6</accession>
<proteinExistence type="predicted"/>
<evidence type="ECO:0000313" key="1">
    <source>
        <dbReference type="EMBL" id="QSZ42197.1"/>
    </source>
</evidence>
<dbReference type="Proteomes" id="UP000671852">
    <property type="component" value="Chromosome"/>
</dbReference>
<reference evidence="1" key="1">
    <citation type="submission" date="2019-11" db="EMBL/GenBank/DDBJ databases">
        <authorList>
            <person name="Kojima H."/>
        </authorList>
    </citation>
    <scope>NUCLEOTIDE SEQUENCE</scope>
    <source>
        <strain evidence="1">H1576</strain>
    </source>
</reference>
<keyword evidence="2" id="KW-1185">Reference proteome</keyword>
<gene>
    <name evidence="1" type="ORF">GJV85_08755</name>
</gene>
<protein>
    <submittedName>
        <fullName evidence="1">Uncharacterized protein</fullName>
    </submittedName>
</protein>
<dbReference type="RefSeq" id="WP_207561014.1">
    <property type="nucleotide sequence ID" value="NZ_CP046072.1"/>
</dbReference>
<evidence type="ECO:0000313" key="2">
    <source>
        <dbReference type="Proteomes" id="UP000671852"/>
    </source>
</evidence>
<dbReference type="EMBL" id="CP046072">
    <property type="protein sequence ID" value="QSZ42197.1"/>
    <property type="molecule type" value="Genomic_DNA"/>
</dbReference>